<gene>
    <name evidence="5" type="ORF">G3T16_16960</name>
</gene>
<dbReference type="GO" id="GO:0000976">
    <property type="term" value="F:transcription cis-regulatory region binding"/>
    <property type="evidence" value="ECO:0007669"/>
    <property type="project" value="TreeGrafter"/>
</dbReference>
<dbReference type="Gene3D" id="1.10.10.60">
    <property type="entry name" value="Homeodomain-like"/>
    <property type="match status" value="1"/>
</dbReference>
<accession>A0A6C0U4Q6</accession>
<dbReference type="InterPro" id="IPR009057">
    <property type="entry name" value="Homeodomain-like_sf"/>
</dbReference>
<evidence type="ECO:0000256" key="3">
    <source>
        <dbReference type="ARBA" id="ARBA00023163"/>
    </source>
</evidence>
<keyword evidence="6" id="KW-1185">Reference proteome</keyword>
<name>A0A6C0U4Q6_9GAMM</name>
<evidence type="ECO:0000256" key="2">
    <source>
        <dbReference type="ARBA" id="ARBA00023125"/>
    </source>
</evidence>
<organism evidence="5 6">
    <name type="scientific">Kineobactrum salinum</name>
    <dbReference type="NCBI Taxonomy" id="2708301"/>
    <lineage>
        <taxon>Bacteria</taxon>
        <taxon>Pseudomonadati</taxon>
        <taxon>Pseudomonadota</taxon>
        <taxon>Gammaproteobacteria</taxon>
        <taxon>Cellvibrionales</taxon>
        <taxon>Halieaceae</taxon>
        <taxon>Kineobactrum</taxon>
    </lineage>
</organism>
<dbReference type="InterPro" id="IPR018060">
    <property type="entry name" value="HTH_AraC"/>
</dbReference>
<dbReference type="EMBL" id="CP048711">
    <property type="protein sequence ID" value="QIB66833.1"/>
    <property type="molecule type" value="Genomic_DNA"/>
</dbReference>
<dbReference type="GO" id="GO:0003700">
    <property type="term" value="F:DNA-binding transcription factor activity"/>
    <property type="evidence" value="ECO:0007669"/>
    <property type="project" value="InterPro"/>
</dbReference>
<evidence type="ECO:0000313" key="6">
    <source>
        <dbReference type="Proteomes" id="UP000477680"/>
    </source>
</evidence>
<dbReference type="PANTHER" id="PTHR47894">
    <property type="entry name" value="HTH-TYPE TRANSCRIPTIONAL REGULATOR GADX"/>
    <property type="match status" value="1"/>
</dbReference>
<dbReference type="InterPro" id="IPR032687">
    <property type="entry name" value="AraC-type_N"/>
</dbReference>
<proteinExistence type="predicted"/>
<dbReference type="SMART" id="SM00342">
    <property type="entry name" value="HTH_ARAC"/>
    <property type="match status" value="1"/>
</dbReference>
<evidence type="ECO:0000259" key="4">
    <source>
        <dbReference type="PROSITE" id="PS01124"/>
    </source>
</evidence>
<dbReference type="AlphaFoldDB" id="A0A6C0U4Q6"/>
<dbReference type="SUPFAM" id="SSF46689">
    <property type="entry name" value="Homeodomain-like"/>
    <property type="match status" value="1"/>
</dbReference>
<evidence type="ECO:0000313" key="5">
    <source>
        <dbReference type="EMBL" id="QIB66833.1"/>
    </source>
</evidence>
<keyword evidence="1" id="KW-0805">Transcription regulation</keyword>
<protein>
    <submittedName>
        <fullName evidence="5">AraC family transcriptional regulator</fullName>
    </submittedName>
</protein>
<dbReference type="Pfam" id="PF12833">
    <property type="entry name" value="HTH_18"/>
    <property type="match status" value="1"/>
</dbReference>
<dbReference type="Pfam" id="PF12625">
    <property type="entry name" value="Arabinose_bd"/>
    <property type="match status" value="1"/>
</dbReference>
<keyword evidence="3" id="KW-0804">Transcription</keyword>
<evidence type="ECO:0000256" key="1">
    <source>
        <dbReference type="ARBA" id="ARBA00023015"/>
    </source>
</evidence>
<dbReference type="KEGG" id="kim:G3T16_16960"/>
<sequence length="368" mass="41851">MVFKPTTLRVYLLRAREAGFDPDEILRGSGVTWNDVDSLKPFELDTIADLFHYIARATPPDFAMKCGYACSIRDFGIVGFSMMSMPSLRDAFEYYTRYSLLAGHPLVSTVVEDGNQWKMHFVPRRIMSTEALRFCLEVSIAGMEPVIRELTEQPAITTGIEFTFGKPSSDSRYGLFGTNVIRFGSKASAYCGHRTDLDRPIRSWDGEVSHLCYQQSDKFLAELTRSRSIREQLEDLMLISAGEMPSVDDMAKALRMSRRSLQRQLTNQSLSYQEIAKEFRMRHAIALLMEDRSNVKTIAFSLGFRDVSSFRRAFRIWTGLSIGEWKAANVVKDARCVKQRVVVNLDSMRAKVGYHHTTLRSPASFTGH</sequence>
<dbReference type="Proteomes" id="UP000477680">
    <property type="component" value="Chromosome"/>
</dbReference>
<dbReference type="RefSeq" id="WP_163496263.1">
    <property type="nucleotide sequence ID" value="NZ_CP048711.1"/>
</dbReference>
<dbReference type="GO" id="GO:0005829">
    <property type="term" value="C:cytosol"/>
    <property type="evidence" value="ECO:0007669"/>
    <property type="project" value="TreeGrafter"/>
</dbReference>
<dbReference type="PANTHER" id="PTHR47894:SF1">
    <property type="entry name" value="HTH-TYPE TRANSCRIPTIONAL REGULATOR VQSM"/>
    <property type="match status" value="1"/>
</dbReference>
<keyword evidence="2" id="KW-0238">DNA-binding</keyword>
<reference evidence="5 6" key="1">
    <citation type="submission" date="2020-02" db="EMBL/GenBank/DDBJ databases">
        <title>Genome sequencing for Kineobactrum sp. M2.</title>
        <authorList>
            <person name="Park S.-J."/>
        </authorList>
    </citation>
    <scope>NUCLEOTIDE SEQUENCE [LARGE SCALE GENOMIC DNA]</scope>
    <source>
        <strain evidence="5 6">M2</strain>
    </source>
</reference>
<dbReference type="PROSITE" id="PS01124">
    <property type="entry name" value="HTH_ARAC_FAMILY_2"/>
    <property type="match status" value="1"/>
</dbReference>
<feature type="domain" description="HTH araC/xylS-type" evidence="4">
    <location>
        <begin position="231"/>
        <end position="328"/>
    </location>
</feature>